<evidence type="ECO:0000256" key="5">
    <source>
        <dbReference type="ARBA" id="ARBA00022692"/>
    </source>
</evidence>
<dbReference type="HOGENOM" id="CLU_031381_1_0_1"/>
<comment type="function">
    <text evidence="1 10">Subunit of the oligosaccharyl transferase (OST) complex that catalyzes the initial transfer of a defined glycan (Glc(3)Man(9)GlcNAc(2) in eukaryotes) from the lipid carrier dolichol-pyrophosphate to an asparagine residue within an Asn-X-Ser/Thr consensus motif in nascent polypeptide chains, the first step in protein N-glycosylation. N-glycosylation occurs cotranslationally and the complex associates with the Sec61 complex at the channel-forming translocon complex that mediates protein translocation across the endoplasmic reticulum (ER). All subunits are required for a maximal enzyme activity.</text>
</comment>
<comment type="subunit">
    <text evidence="10">Component of the oligosaccharyltransferase (OST) complex.</text>
</comment>
<evidence type="ECO:0000313" key="12">
    <source>
        <dbReference type="Proteomes" id="UP000019373"/>
    </source>
</evidence>
<dbReference type="UniPathway" id="UPA00378"/>
<comment type="subcellular location">
    <subcellularLocation>
        <location evidence="2 10">Endoplasmic reticulum membrane</location>
        <topology evidence="2 10">Single-pass type I membrane protein</topology>
    </subcellularLocation>
</comment>
<feature type="signal peptide" evidence="10">
    <location>
        <begin position="1"/>
        <end position="20"/>
    </location>
</feature>
<feature type="transmembrane region" description="Helical" evidence="10">
    <location>
        <begin position="494"/>
        <end position="511"/>
    </location>
</feature>
<gene>
    <name evidence="11" type="ORF">EPUS_09196</name>
</gene>
<dbReference type="AlphaFoldDB" id="U1G6X0"/>
<evidence type="ECO:0000256" key="9">
    <source>
        <dbReference type="ARBA" id="ARBA00023136"/>
    </source>
</evidence>
<accession>U1G6X0</accession>
<dbReference type="OMA" id="RYEYARE"/>
<keyword evidence="9 10" id="KW-0472">Membrane</keyword>
<dbReference type="PANTHER" id="PTHR21049:SF0">
    <property type="entry name" value="DOLICHYL-DIPHOSPHOOLIGOSACCHARIDE--PROTEIN GLYCOSYLTRANSFERASE SUBUNIT 1"/>
    <property type="match status" value="1"/>
</dbReference>
<dbReference type="PROSITE" id="PS51257">
    <property type="entry name" value="PROKAR_LIPOPROTEIN"/>
    <property type="match status" value="1"/>
</dbReference>
<evidence type="ECO:0000256" key="2">
    <source>
        <dbReference type="ARBA" id="ARBA00004115"/>
    </source>
</evidence>
<evidence type="ECO:0000313" key="11">
    <source>
        <dbReference type="EMBL" id="ERF73122.1"/>
    </source>
</evidence>
<dbReference type="Pfam" id="PF04597">
    <property type="entry name" value="Ribophorin_I"/>
    <property type="match status" value="1"/>
</dbReference>
<evidence type="ECO:0000256" key="4">
    <source>
        <dbReference type="ARBA" id="ARBA00008905"/>
    </source>
</evidence>
<comment type="pathway">
    <text evidence="3 10">Protein modification; protein glycosylation.</text>
</comment>
<evidence type="ECO:0000256" key="6">
    <source>
        <dbReference type="ARBA" id="ARBA00022729"/>
    </source>
</evidence>
<sequence>MKLSLVTAVYSLIACSFCLSDLNFTSPPTSQQVLRSDFKPPPVFQNLNLVRNTNLDKGYVRETINVVIENVDKESQSEYYLPFEYDVIAKVGGIEVRDKKNTEKGRFDVRMAAMSAVLREDGTPTKLVSSHHDRPSLMACRSTQYYIIRFPEPLPSKAQLTLAISYHFLSSLTPLPANIRQDETQYLTYSFSAYVLSVYTTLKQKTKLKLPTTDVPEYTTTAGLKSGSDPEKQGTSFTYGPYETEDIPPGTAHPVSIRYEFTKPVLVCSLLERDIEVSHWGGNLAIEERYWLRNDAATLSDNFSRIKWATQSYYNGPTSALRELKVPLKPGSVDPYFTDDIGNVSTSRYRPNRLRDASLELKPRYPVFGGWKYSFRIGWNNHLGSFLRKLKTDHTYILSVPFLEGPKMQEGIQYEHVQVRVILPEGAENVRWELVGGTGLPTLQSEVSLHKTFMDTTGRTALKLTAMNLVDEAREASLVVVYDYPYLAAFRKPLTIFVGVFGVFVAAWAIARVDTSIGRK</sequence>
<protein>
    <recommendedName>
        <fullName evidence="10">Dolichyl-diphosphooligosaccharide--protein glycosyltransferase subunit 1</fullName>
    </recommendedName>
</protein>
<dbReference type="InterPro" id="IPR007676">
    <property type="entry name" value="Ribophorin_I"/>
</dbReference>
<dbReference type="PANTHER" id="PTHR21049">
    <property type="entry name" value="RIBOPHORIN I"/>
    <property type="match status" value="1"/>
</dbReference>
<reference evidence="12" key="1">
    <citation type="journal article" date="2014" name="BMC Genomics">
        <title>Genome characteristics reveal the impact of lichenization on lichen-forming fungus Endocarpon pusillum Hedwig (Verrucariales, Ascomycota).</title>
        <authorList>
            <person name="Wang Y.-Y."/>
            <person name="Liu B."/>
            <person name="Zhang X.-Y."/>
            <person name="Zhou Q.-M."/>
            <person name="Zhang T."/>
            <person name="Li H."/>
            <person name="Yu Y.-F."/>
            <person name="Zhang X.-L."/>
            <person name="Hao X.-Y."/>
            <person name="Wang M."/>
            <person name="Wang L."/>
            <person name="Wei J.-C."/>
        </authorList>
    </citation>
    <scope>NUCLEOTIDE SEQUENCE [LARGE SCALE GENOMIC DNA]</scope>
    <source>
        <strain evidence="12">Z07020 / HMAS-L-300199</strain>
    </source>
</reference>
<comment type="similarity">
    <text evidence="4 10">Belongs to the OST1 family.</text>
</comment>
<evidence type="ECO:0000256" key="10">
    <source>
        <dbReference type="RuleBase" id="RU361143"/>
    </source>
</evidence>
<dbReference type="Proteomes" id="UP000019373">
    <property type="component" value="Unassembled WGS sequence"/>
</dbReference>
<keyword evidence="6 10" id="KW-0732">Signal</keyword>
<dbReference type="EMBL" id="KE720984">
    <property type="protein sequence ID" value="ERF73122.1"/>
    <property type="molecule type" value="Genomic_DNA"/>
</dbReference>
<keyword evidence="12" id="KW-1185">Reference proteome</keyword>
<dbReference type="eggNOG" id="KOG2291">
    <property type="taxonomic scope" value="Eukaryota"/>
</dbReference>
<dbReference type="GO" id="GO:0018279">
    <property type="term" value="P:protein N-linked glycosylation via asparagine"/>
    <property type="evidence" value="ECO:0007669"/>
    <property type="project" value="TreeGrafter"/>
</dbReference>
<keyword evidence="8 10" id="KW-1133">Transmembrane helix</keyword>
<evidence type="ECO:0000256" key="7">
    <source>
        <dbReference type="ARBA" id="ARBA00022824"/>
    </source>
</evidence>
<evidence type="ECO:0000256" key="8">
    <source>
        <dbReference type="ARBA" id="ARBA00022989"/>
    </source>
</evidence>
<dbReference type="OrthoDB" id="310030at2759"/>
<evidence type="ECO:0000256" key="1">
    <source>
        <dbReference type="ARBA" id="ARBA00002791"/>
    </source>
</evidence>
<evidence type="ECO:0000256" key="3">
    <source>
        <dbReference type="ARBA" id="ARBA00004922"/>
    </source>
</evidence>
<dbReference type="RefSeq" id="XP_007801240.1">
    <property type="nucleotide sequence ID" value="XM_007803049.1"/>
</dbReference>
<keyword evidence="7 10" id="KW-0256">Endoplasmic reticulum</keyword>
<organism evidence="11 12">
    <name type="scientific">Endocarpon pusillum (strain Z07020 / HMAS-L-300199)</name>
    <name type="common">Lichen-forming fungus</name>
    <dbReference type="NCBI Taxonomy" id="1263415"/>
    <lineage>
        <taxon>Eukaryota</taxon>
        <taxon>Fungi</taxon>
        <taxon>Dikarya</taxon>
        <taxon>Ascomycota</taxon>
        <taxon>Pezizomycotina</taxon>
        <taxon>Eurotiomycetes</taxon>
        <taxon>Chaetothyriomycetidae</taxon>
        <taxon>Verrucariales</taxon>
        <taxon>Verrucariaceae</taxon>
        <taxon>Endocarpon</taxon>
    </lineage>
</organism>
<keyword evidence="5 10" id="KW-0812">Transmembrane</keyword>
<dbReference type="GeneID" id="19244028"/>
<dbReference type="GO" id="GO:0008250">
    <property type="term" value="C:oligosaccharyltransferase complex"/>
    <property type="evidence" value="ECO:0007669"/>
    <property type="project" value="UniProtKB-UniRule"/>
</dbReference>
<proteinExistence type="inferred from homology"/>
<feature type="chain" id="PRO_5005147367" description="Dolichyl-diphosphooligosaccharide--protein glycosyltransferase subunit 1" evidence="10">
    <location>
        <begin position="21"/>
        <end position="520"/>
    </location>
</feature>
<name>U1G6X0_ENDPU</name>